<protein>
    <recommendedName>
        <fullName evidence="6">RNA polymerase sigma factor</fullName>
    </recommendedName>
</protein>
<dbReference type="SUPFAM" id="SSF88946">
    <property type="entry name" value="Sigma2 domain of RNA polymerase sigma factors"/>
    <property type="match status" value="1"/>
</dbReference>
<evidence type="ECO:0000256" key="1">
    <source>
        <dbReference type="ARBA" id="ARBA00010641"/>
    </source>
</evidence>
<name>A0A2S3Z6B3_9MICO</name>
<dbReference type="GO" id="GO:0006950">
    <property type="term" value="P:response to stress"/>
    <property type="evidence" value="ECO:0007669"/>
    <property type="project" value="UniProtKB-ARBA"/>
</dbReference>
<keyword evidence="4 6" id="KW-0238">DNA-binding</keyword>
<dbReference type="Proteomes" id="UP000237104">
    <property type="component" value="Unassembled WGS sequence"/>
</dbReference>
<dbReference type="Pfam" id="PF04542">
    <property type="entry name" value="Sigma70_r2"/>
    <property type="match status" value="1"/>
</dbReference>
<organism evidence="9 10">
    <name type="scientific">Cryobacterium zongtaii</name>
    <dbReference type="NCBI Taxonomy" id="1259217"/>
    <lineage>
        <taxon>Bacteria</taxon>
        <taxon>Bacillati</taxon>
        <taxon>Actinomycetota</taxon>
        <taxon>Actinomycetes</taxon>
        <taxon>Micrococcales</taxon>
        <taxon>Microbacteriaceae</taxon>
        <taxon>Cryobacterium</taxon>
    </lineage>
</organism>
<dbReference type="InterPro" id="IPR013325">
    <property type="entry name" value="RNA_pol_sigma_r2"/>
</dbReference>
<evidence type="ECO:0000256" key="4">
    <source>
        <dbReference type="ARBA" id="ARBA00023125"/>
    </source>
</evidence>
<evidence type="ECO:0000256" key="6">
    <source>
        <dbReference type="RuleBase" id="RU000716"/>
    </source>
</evidence>
<feature type="domain" description="RNA polymerase sigma factor 70 region 4 type 2" evidence="8">
    <location>
        <begin position="130"/>
        <end position="179"/>
    </location>
</feature>
<evidence type="ECO:0000256" key="3">
    <source>
        <dbReference type="ARBA" id="ARBA00023082"/>
    </source>
</evidence>
<evidence type="ECO:0000313" key="10">
    <source>
        <dbReference type="Proteomes" id="UP000237104"/>
    </source>
</evidence>
<dbReference type="InterPro" id="IPR007627">
    <property type="entry name" value="RNA_pol_sigma70_r2"/>
</dbReference>
<dbReference type="InterPro" id="IPR013324">
    <property type="entry name" value="RNA_pol_sigma_r3/r4-like"/>
</dbReference>
<evidence type="ECO:0000313" key="9">
    <source>
        <dbReference type="EMBL" id="POH60046.1"/>
    </source>
</evidence>
<dbReference type="GO" id="GO:0006352">
    <property type="term" value="P:DNA-templated transcription initiation"/>
    <property type="evidence" value="ECO:0007669"/>
    <property type="project" value="InterPro"/>
</dbReference>
<comment type="similarity">
    <text evidence="1 6">Belongs to the sigma-70 factor family. ECF subfamily.</text>
</comment>
<keyword evidence="5 6" id="KW-0804">Transcription</keyword>
<dbReference type="NCBIfam" id="TIGR02937">
    <property type="entry name" value="sigma70-ECF"/>
    <property type="match status" value="1"/>
</dbReference>
<accession>A0A2S3Z6B3</accession>
<dbReference type="GO" id="GO:0003677">
    <property type="term" value="F:DNA binding"/>
    <property type="evidence" value="ECO:0007669"/>
    <property type="project" value="UniProtKB-KW"/>
</dbReference>
<dbReference type="Gene3D" id="1.10.10.10">
    <property type="entry name" value="Winged helix-like DNA-binding domain superfamily/Winged helix DNA-binding domain"/>
    <property type="match status" value="1"/>
</dbReference>
<gene>
    <name evidence="9" type="ORF">C3B59_16370</name>
</gene>
<comment type="caution">
    <text evidence="9">The sequence shown here is derived from an EMBL/GenBank/DDBJ whole genome shotgun (WGS) entry which is preliminary data.</text>
</comment>
<dbReference type="InterPro" id="IPR014284">
    <property type="entry name" value="RNA_pol_sigma-70_dom"/>
</dbReference>
<dbReference type="PANTHER" id="PTHR43133:SF8">
    <property type="entry name" value="RNA POLYMERASE SIGMA FACTOR HI_1459-RELATED"/>
    <property type="match status" value="1"/>
</dbReference>
<evidence type="ECO:0000259" key="7">
    <source>
        <dbReference type="Pfam" id="PF04542"/>
    </source>
</evidence>
<dbReference type="Gene3D" id="1.10.1740.10">
    <property type="match status" value="1"/>
</dbReference>
<dbReference type="GO" id="GO:0016987">
    <property type="term" value="F:sigma factor activity"/>
    <property type="evidence" value="ECO:0007669"/>
    <property type="project" value="UniProtKB-KW"/>
</dbReference>
<keyword evidence="3 6" id="KW-0731">Sigma factor</keyword>
<dbReference type="PROSITE" id="PS01063">
    <property type="entry name" value="SIGMA70_ECF"/>
    <property type="match status" value="1"/>
</dbReference>
<dbReference type="EMBL" id="PPXF01000063">
    <property type="protein sequence ID" value="POH60046.1"/>
    <property type="molecule type" value="Genomic_DNA"/>
</dbReference>
<evidence type="ECO:0000256" key="2">
    <source>
        <dbReference type="ARBA" id="ARBA00023015"/>
    </source>
</evidence>
<evidence type="ECO:0000259" key="8">
    <source>
        <dbReference type="Pfam" id="PF08281"/>
    </source>
</evidence>
<dbReference type="InterPro" id="IPR036388">
    <property type="entry name" value="WH-like_DNA-bd_sf"/>
</dbReference>
<dbReference type="InterPro" id="IPR000838">
    <property type="entry name" value="RNA_pol_sigma70_ECF_CS"/>
</dbReference>
<dbReference type="AlphaFoldDB" id="A0A2S3Z6B3"/>
<dbReference type="SUPFAM" id="SSF88659">
    <property type="entry name" value="Sigma3 and sigma4 domains of RNA polymerase sigma factors"/>
    <property type="match status" value="1"/>
</dbReference>
<dbReference type="InterPro" id="IPR039425">
    <property type="entry name" value="RNA_pol_sigma-70-like"/>
</dbReference>
<proteinExistence type="inferred from homology"/>
<sequence length="190" mass="21148">MMSLHDGDTLVLEHNTDGVLVNHAVAGNEAAFAVLVRRHRPLMRGYALRLLGSNTEADDVVQESCITAWQKLSTLNDGQCLKPWLMCVVRNKSIDRLRMRHLSPVPLDDNTPETLHNGPFQAVETLLQRDALSKVLGSLPVNQRRAWLMRGCSGCSYSVIAGELGVPVSTVRGLLSRSRHTLAHEMAYWR</sequence>
<dbReference type="PANTHER" id="PTHR43133">
    <property type="entry name" value="RNA POLYMERASE ECF-TYPE SIGMA FACTO"/>
    <property type="match status" value="1"/>
</dbReference>
<evidence type="ECO:0000256" key="5">
    <source>
        <dbReference type="ARBA" id="ARBA00023163"/>
    </source>
</evidence>
<dbReference type="Pfam" id="PF08281">
    <property type="entry name" value="Sigma70_r4_2"/>
    <property type="match status" value="1"/>
</dbReference>
<keyword evidence="2 6" id="KW-0805">Transcription regulation</keyword>
<dbReference type="InterPro" id="IPR013249">
    <property type="entry name" value="RNA_pol_sigma70_r4_t2"/>
</dbReference>
<feature type="domain" description="RNA polymerase sigma-70 region 2" evidence="7">
    <location>
        <begin position="35"/>
        <end position="100"/>
    </location>
</feature>
<reference evidence="9 10" key="1">
    <citation type="submission" date="2018-01" db="EMBL/GenBank/DDBJ databases">
        <title>Cryobacterium sp. nov., from glaciers in China.</title>
        <authorList>
            <person name="Liu Q."/>
            <person name="Xin Y.-H."/>
        </authorList>
    </citation>
    <scope>NUCLEOTIDE SEQUENCE [LARGE SCALE GENOMIC DNA]</scope>
    <source>
        <strain evidence="9 10">TMB1-8</strain>
    </source>
</reference>